<feature type="compositionally biased region" description="Basic residues" evidence="1">
    <location>
        <begin position="11"/>
        <end position="22"/>
    </location>
</feature>
<proteinExistence type="predicted"/>
<protein>
    <submittedName>
        <fullName evidence="2">Uncharacterized protein</fullName>
    </submittedName>
</protein>
<gene>
    <name evidence="2" type="ORF">NCCP1664_17940</name>
</gene>
<evidence type="ECO:0000313" key="3">
    <source>
        <dbReference type="Proteomes" id="UP000325307"/>
    </source>
</evidence>
<feature type="region of interest" description="Disordered" evidence="1">
    <location>
        <begin position="1"/>
        <end position="119"/>
    </location>
</feature>
<accession>A0A5A7NU06</accession>
<reference evidence="2 3" key="1">
    <citation type="submission" date="2019-09" db="EMBL/GenBank/DDBJ databases">
        <title>Arthrobacter zafarii sp. nov., a moderately thermotolerant and halotolerant actinobacterium isolated from Cholistan desert soil of Pakistan.</title>
        <authorList>
            <person name="Amin A."/>
            <person name="Ahmed I."/>
            <person name="Khalid N."/>
            <person name="Schumann P."/>
            <person name="Busse H.J."/>
            <person name="Khan I.U."/>
            <person name="Li S."/>
            <person name="Li W.J."/>
        </authorList>
    </citation>
    <scope>NUCLEOTIDE SEQUENCE [LARGE SCALE GENOMIC DNA]</scope>
    <source>
        <strain evidence="2 3">NCCP-1664</strain>
    </source>
</reference>
<feature type="compositionally biased region" description="Basic and acidic residues" evidence="1">
    <location>
        <begin position="28"/>
        <end position="45"/>
    </location>
</feature>
<dbReference type="EMBL" id="BKDJ01000008">
    <property type="protein sequence ID" value="GER23298.1"/>
    <property type="molecule type" value="Genomic_DNA"/>
</dbReference>
<sequence length="119" mass="12602">MGSGQALHQHPSPRKGVSRRRYTAQVLKKRDDAPAARPPARHETIRTLGNASLERIKSQALSRQTPPTAAEPDTPDLTCDRAPGVKPAGLLSPLGGGGAGARWRARTKVRAETGPRDGG</sequence>
<dbReference type="AlphaFoldDB" id="A0A5A7NU06"/>
<dbReference type="Proteomes" id="UP000325307">
    <property type="component" value="Unassembled WGS sequence"/>
</dbReference>
<organism evidence="2 3">
    <name type="scientific">Zafaria cholistanensis</name>
    <dbReference type="NCBI Taxonomy" id="1682741"/>
    <lineage>
        <taxon>Bacteria</taxon>
        <taxon>Bacillati</taxon>
        <taxon>Actinomycetota</taxon>
        <taxon>Actinomycetes</taxon>
        <taxon>Micrococcales</taxon>
        <taxon>Micrococcaceae</taxon>
        <taxon>Zafaria</taxon>
    </lineage>
</organism>
<feature type="compositionally biased region" description="Basic and acidic residues" evidence="1">
    <location>
        <begin position="109"/>
        <end position="119"/>
    </location>
</feature>
<name>A0A5A7NU06_9MICC</name>
<comment type="caution">
    <text evidence="2">The sequence shown here is derived from an EMBL/GenBank/DDBJ whole genome shotgun (WGS) entry which is preliminary data.</text>
</comment>
<keyword evidence="3" id="KW-1185">Reference proteome</keyword>
<evidence type="ECO:0000313" key="2">
    <source>
        <dbReference type="EMBL" id="GER23298.1"/>
    </source>
</evidence>
<evidence type="ECO:0000256" key="1">
    <source>
        <dbReference type="SAM" id="MobiDB-lite"/>
    </source>
</evidence>
<feature type="compositionally biased region" description="Low complexity" evidence="1">
    <location>
        <begin position="65"/>
        <end position="77"/>
    </location>
</feature>